<dbReference type="InterPro" id="IPR050680">
    <property type="entry name" value="YpeA/RimI_acetyltransf"/>
</dbReference>
<name>A0A1I0RPF6_9RHOB</name>
<dbReference type="EMBL" id="FOIZ01000002">
    <property type="protein sequence ID" value="SEW42551.1"/>
    <property type="molecule type" value="Genomic_DNA"/>
</dbReference>
<dbReference type="PROSITE" id="PS51186">
    <property type="entry name" value="GNAT"/>
    <property type="match status" value="1"/>
</dbReference>
<dbReference type="STRING" id="364200.SAMN04488515_2976"/>
<dbReference type="RefSeq" id="WP_089996399.1">
    <property type="nucleotide sequence ID" value="NZ_FOIZ01000002.1"/>
</dbReference>
<evidence type="ECO:0000259" key="3">
    <source>
        <dbReference type="PROSITE" id="PS51186"/>
    </source>
</evidence>
<dbReference type="SUPFAM" id="SSF55729">
    <property type="entry name" value="Acyl-CoA N-acyltransferases (Nat)"/>
    <property type="match status" value="1"/>
</dbReference>
<gene>
    <name evidence="4" type="ORF">SAMN04488515_2976</name>
</gene>
<accession>A0A1I0RPF6</accession>
<evidence type="ECO:0000256" key="1">
    <source>
        <dbReference type="ARBA" id="ARBA00022679"/>
    </source>
</evidence>
<dbReference type="Pfam" id="PF13508">
    <property type="entry name" value="Acetyltransf_7"/>
    <property type="match status" value="1"/>
</dbReference>
<keyword evidence="5" id="KW-1185">Reference proteome</keyword>
<keyword evidence="2" id="KW-0012">Acyltransferase</keyword>
<sequence>MSIRKATKQDAARIAEIHQISRETAMPWLPVLHTPAEDLWFYENLVIPDQDVEVHEIDGVITGFSATGEGWLHHLYVDPAYWKKGVGALLLLSAQARNKELYLWVFQQNQNARDFYSAHGFKEVEFTDGQANEEQMADLKMHWTLSPGS</sequence>
<dbReference type="InterPro" id="IPR016181">
    <property type="entry name" value="Acyl_CoA_acyltransferase"/>
</dbReference>
<keyword evidence="1" id="KW-0808">Transferase</keyword>
<organism evidence="4 5">
    <name type="scientific">Cognatiyoonia koreensis</name>
    <dbReference type="NCBI Taxonomy" id="364200"/>
    <lineage>
        <taxon>Bacteria</taxon>
        <taxon>Pseudomonadati</taxon>
        <taxon>Pseudomonadota</taxon>
        <taxon>Alphaproteobacteria</taxon>
        <taxon>Rhodobacterales</taxon>
        <taxon>Paracoccaceae</taxon>
        <taxon>Cognatiyoonia</taxon>
    </lineage>
</organism>
<reference evidence="4 5" key="1">
    <citation type="submission" date="2016-10" db="EMBL/GenBank/DDBJ databases">
        <authorList>
            <person name="de Groot N.N."/>
        </authorList>
    </citation>
    <scope>NUCLEOTIDE SEQUENCE [LARGE SCALE GENOMIC DNA]</scope>
    <source>
        <strain evidence="4 5">DSM 17925</strain>
    </source>
</reference>
<proteinExistence type="predicted"/>
<dbReference type="InterPro" id="IPR000182">
    <property type="entry name" value="GNAT_dom"/>
</dbReference>
<evidence type="ECO:0000313" key="4">
    <source>
        <dbReference type="EMBL" id="SEW42551.1"/>
    </source>
</evidence>
<dbReference type="Proteomes" id="UP000199167">
    <property type="component" value="Unassembled WGS sequence"/>
</dbReference>
<dbReference type="Gene3D" id="3.40.630.30">
    <property type="match status" value="1"/>
</dbReference>
<protein>
    <submittedName>
        <fullName evidence="4">N-acetylglutamate synthase, GNAT family</fullName>
    </submittedName>
</protein>
<dbReference type="GO" id="GO:0016747">
    <property type="term" value="F:acyltransferase activity, transferring groups other than amino-acyl groups"/>
    <property type="evidence" value="ECO:0007669"/>
    <property type="project" value="InterPro"/>
</dbReference>
<dbReference type="CDD" id="cd04301">
    <property type="entry name" value="NAT_SF"/>
    <property type="match status" value="1"/>
</dbReference>
<evidence type="ECO:0000313" key="5">
    <source>
        <dbReference type="Proteomes" id="UP000199167"/>
    </source>
</evidence>
<evidence type="ECO:0000256" key="2">
    <source>
        <dbReference type="ARBA" id="ARBA00023315"/>
    </source>
</evidence>
<dbReference type="PANTHER" id="PTHR43420">
    <property type="entry name" value="ACETYLTRANSFERASE"/>
    <property type="match status" value="1"/>
</dbReference>
<dbReference type="PANTHER" id="PTHR43420:SF12">
    <property type="entry name" value="N-ACETYLTRANSFERASE DOMAIN-CONTAINING PROTEIN"/>
    <property type="match status" value="1"/>
</dbReference>
<dbReference type="AlphaFoldDB" id="A0A1I0RPF6"/>
<dbReference type="OrthoDB" id="9797417at2"/>
<feature type="domain" description="N-acetyltransferase" evidence="3">
    <location>
        <begin position="1"/>
        <end position="146"/>
    </location>
</feature>